<evidence type="ECO:0000313" key="2">
    <source>
        <dbReference type="Proteomes" id="UP000789920"/>
    </source>
</evidence>
<dbReference type="EMBL" id="CAJVQC010049213">
    <property type="protein sequence ID" value="CAG8787283.1"/>
    <property type="molecule type" value="Genomic_DNA"/>
</dbReference>
<name>A0ACA9RCE3_9GLOM</name>
<keyword evidence="2" id="KW-1185">Reference proteome</keyword>
<sequence length="65" mass="7567">IENSLSQDIKNKTVFIEIFEFAYLENGYKVIIRASPNYHSQVVFSDVCVEMDKSEQEDYLMNNGL</sequence>
<reference evidence="1" key="1">
    <citation type="submission" date="2021-06" db="EMBL/GenBank/DDBJ databases">
        <authorList>
            <person name="Kallberg Y."/>
            <person name="Tangrot J."/>
            <person name="Rosling A."/>
        </authorList>
    </citation>
    <scope>NUCLEOTIDE SEQUENCE</scope>
    <source>
        <strain evidence="1">MA461A</strain>
    </source>
</reference>
<dbReference type="Proteomes" id="UP000789920">
    <property type="component" value="Unassembled WGS sequence"/>
</dbReference>
<organism evidence="1 2">
    <name type="scientific">Racocetra persica</name>
    <dbReference type="NCBI Taxonomy" id="160502"/>
    <lineage>
        <taxon>Eukaryota</taxon>
        <taxon>Fungi</taxon>
        <taxon>Fungi incertae sedis</taxon>
        <taxon>Mucoromycota</taxon>
        <taxon>Glomeromycotina</taxon>
        <taxon>Glomeromycetes</taxon>
        <taxon>Diversisporales</taxon>
        <taxon>Gigasporaceae</taxon>
        <taxon>Racocetra</taxon>
    </lineage>
</organism>
<proteinExistence type="predicted"/>
<comment type="caution">
    <text evidence="1">The sequence shown here is derived from an EMBL/GenBank/DDBJ whole genome shotgun (WGS) entry which is preliminary data.</text>
</comment>
<feature type="non-terminal residue" evidence="1">
    <location>
        <position position="1"/>
    </location>
</feature>
<feature type="non-terminal residue" evidence="1">
    <location>
        <position position="65"/>
    </location>
</feature>
<protein>
    <submittedName>
        <fullName evidence="1">28945_t:CDS:1</fullName>
    </submittedName>
</protein>
<evidence type="ECO:0000313" key="1">
    <source>
        <dbReference type="EMBL" id="CAG8787283.1"/>
    </source>
</evidence>
<gene>
    <name evidence="1" type="ORF">RPERSI_LOCUS18512</name>
</gene>
<accession>A0ACA9RCE3</accession>